<dbReference type="Pfam" id="PF00106">
    <property type="entry name" value="adh_short"/>
    <property type="match status" value="1"/>
</dbReference>
<dbReference type="Proteomes" id="UP000024635">
    <property type="component" value="Unassembled WGS sequence"/>
</dbReference>
<comment type="similarity">
    <text evidence="1">Belongs to the short-chain dehydrogenases/reductases (SDR) family.</text>
</comment>
<organism evidence="3 4">
    <name type="scientific">Ancylostoma ceylanicum</name>
    <dbReference type="NCBI Taxonomy" id="53326"/>
    <lineage>
        <taxon>Eukaryota</taxon>
        <taxon>Metazoa</taxon>
        <taxon>Ecdysozoa</taxon>
        <taxon>Nematoda</taxon>
        <taxon>Chromadorea</taxon>
        <taxon>Rhabditida</taxon>
        <taxon>Rhabditina</taxon>
        <taxon>Rhabditomorpha</taxon>
        <taxon>Strongyloidea</taxon>
        <taxon>Ancylostomatidae</taxon>
        <taxon>Ancylostomatinae</taxon>
        <taxon>Ancylostoma</taxon>
    </lineage>
</organism>
<dbReference type="GO" id="GO:0016020">
    <property type="term" value="C:membrane"/>
    <property type="evidence" value="ECO:0007669"/>
    <property type="project" value="TreeGrafter"/>
</dbReference>
<dbReference type="AlphaFoldDB" id="A0A016STG2"/>
<accession>A0A016STG2</accession>
<gene>
    <name evidence="3" type="primary">Acey_s0177.g626</name>
    <name evidence="3" type="ORF">Y032_0177g626</name>
</gene>
<dbReference type="PANTHER" id="PTHR44196:SF1">
    <property type="entry name" value="DEHYDROGENASE_REDUCTASE SDR FAMILY MEMBER 7B"/>
    <property type="match status" value="1"/>
</dbReference>
<dbReference type="GO" id="GO:0016491">
    <property type="term" value="F:oxidoreductase activity"/>
    <property type="evidence" value="ECO:0007669"/>
    <property type="project" value="UniProtKB-KW"/>
</dbReference>
<evidence type="ECO:0000313" key="3">
    <source>
        <dbReference type="EMBL" id="EYB93993.1"/>
    </source>
</evidence>
<proteinExistence type="inferred from homology"/>
<comment type="caution">
    <text evidence="3">The sequence shown here is derived from an EMBL/GenBank/DDBJ whole genome shotgun (WGS) entry which is preliminary data.</text>
</comment>
<protein>
    <recommendedName>
        <fullName evidence="5">Oxidoreductase, short chain dehydrogenase/reductase family protein</fullName>
    </recommendedName>
</protein>
<reference evidence="4" key="1">
    <citation type="journal article" date="2015" name="Nat. Genet.">
        <title>The genome and transcriptome of the zoonotic hookworm Ancylostoma ceylanicum identify infection-specific gene families.</title>
        <authorList>
            <person name="Schwarz E.M."/>
            <person name="Hu Y."/>
            <person name="Antoshechkin I."/>
            <person name="Miller M.M."/>
            <person name="Sternberg P.W."/>
            <person name="Aroian R.V."/>
        </authorList>
    </citation>
    <scope>NUCLEOTIDE SEQUENCE</scope>
    <source>
        <strain evidence="4">HY135</strain>
    </source>
</reference>
<dbReference type="SUPFAM" id="SSF51735">
    <property type="entry name" value="NAD(P)-binding Rossmann-fold domains"/>
    <property type="match status" value="1"/>
</dbReference>
<dbReference type="InterPro" id="IPR002347">
    <property type="entry name" value="SDR_fam"/>
</dbReference>
<sequence length="148" mass="16292">MDVNFFGHVAITQKLLDAIPDDGCIIATSSVQGKLPIPYRSAYGASKHAFQAFFDALRCESRPKLHILTVSAGYMNTGFGSRALDAQGHPVGKEDEHQLKRSTCCGGRSSLVQVAMTLGRVQEKCLVQGRGWARPQCVRQEVQRWLSE</sequence>
<dbReference type="PANTHER" id="PTHR44196">
    <property type="entry name" value="DEHYDROGENASE/REDUCTASE SDR FAMILY MEMBER 7B"/>
    <property type="match status" value="1"/>
</dbReference>
<evidence type="ECO:0008006" key="5">
    <source>
        <dbReference type="Google" id="ProtNLM"/>
    </source>
</evidence>
<evidence type="ECO:0000256" key="2">
    <source>
        <dbReference type="ARBA" id="ARBA00023002"/>
    </source>
</evidence>
<keyword evidence="4" id="KW-1185">Reference proteome</keyword>
<dbReference type="OrthoDB" id="5307821at2759"/>
<evidence type="ECO:0000256" key="1">
    <source>
        <dbReference type="ARBA" id="ARBA00006484"/>
    </source>
</evidence>
<dbReference type="EMBL" id="JARK01001513">
    <property type="protein sequence ID" value="EYB93993.1"/>
    <property type="molecule type" value="Genomic_DNA"/>
</dbReference>
<dbReference type="InterPro" id="IPR036291">
    <property type="entry name" value="NAD(P)-bd_dom_sf"/>
</dbReference>
<dbReference type="Gene3D" id="3.40.50.720">
    <property type="entry name" value="NAD(P)-binding Rossmann-like Domain"/>
    <property type="match status" value="1"/>
</dbReference>
<keyword evidence="2" id="KW-0560">Oxidoreductase</keyword>
<evidence type="ECO:0000313" key="4">
    <source>
        <dbReference type="Proteomes" id="UP000024635"/>
    </source>
</evidence>
<name>A0A016STG2_9BILA</name>